<dbReference type="GeneID" id="66708474"/>
<reference evidence="3" key="1">
    <citation type="journal article" date="2015" name="Genome">
        <title>Whole Genome Sequence of the Non-Microcystin-Producing Microcystis aeruginosa Strain NIES-44.</title>
        <authorList>
            <person name="Okano K."/>
            <person name="Miyata N."/>
            <person name="Ozaki Y."/>
        </authorList>
    </citation>
    <scope>NUCLEOTIDE SEQUENCE [LARGE SCALE GENOMIC DNA]</scope>
    <source>
        <strain evidence="3">NIES-44</strain>
    </source>
</reference>
<comment type="caution">
    <text evidence="2">The sequence shown here is derived from an EMBL/GenBank/DDBJ whole genome shotgun (WGS) entry which is preliminary data.</text>
</comment>
<proteinExistence type="predicted"/>
<gene>
    <name evidence="2" type="ORF">N44_03086</name>
</gene>
<evidence type="ECO:0000259" key="1">
    <source>
        <dbReference type="Pfam" id="PF18735"/>
    </source>
</evidence>
<dbReference type="InterPro" id="IPR041519">
    <property type="entry name" value="HEPN_RiboL-PSP"/>
</dbReference>
<dbReference type="RefSeq" id="WP_002734385.1">
    <property type="nucleotide sequence ID" value="NZ_BBPA01000057.1"/>
</dbReference>
<dbReference type="Pfam" id="PF18735">
    <property type="entry name" value="HEPN_RiboL-PSP"/>
    <property type="match status" value="1"/>
</dbReference>
<evidence type="ECO:0000313" key="3">
    <source>
        <dbReference type="Proteomes" id="UP000030321"/>
    </source>
</evidence>
<dbReference type="AlphaFoldDB" id="A0A0A1VZ16"/>
<feature type="domain" description="RiboL-PSP-HEPN" evidence="1">
    <location>
        <begin position="13"/>
        <end position="250"/>
    </location>
</feature>
<protein>
    <recommendedName>
        <fullName evidence="1">RiboL-PSP-HEPN domain-containing protein</fullName>
    </recommendedName>
</protein>
<evidence type="ECO:0000313" key="2">
    <source>
        <dbReference type="EMBL" id="GAL94506.1"/>
    </source>
</evidence>
<sequence>MQLAIEQFRLSLARVRDLIAIHNSLKSQTTSALDVSDILRAALVLTVSALDYYIHEVVTLGMLEIYRGQRSEPSPTPNSSQSAFSRFQVSLNGARQERLIAISIGSWLENEIQQNYGSFFDQESRSISEVLPMIENLLTNKLNSNYWLETEIRENLRYKSFQQPDKIAEAIRLISAKKLWEEVASKLNKPAKDIKSQLSIIVDRRNKIAHEADIDPSYGIGSRWNIDENLVNDAVTFIEQLVENIHQVLEDIH</sequence>
<name>A0A0A1VZ16_MICAE</name>
<organism evidence="2 3">
    <name type="scientific">Microcystis aeruginosa NIES-44</name>
    <dbReference type="NCBI Taxonomy" id="449439"/>
    <lineage>
        <taxon>Bacteria</taxon>
        <taxon>Bacillati</taxon>
        <taxon>Cyanobacteriota</taxon>
        <taxon>Cyanophyceae</taxon>
        <taxon>Oscillatoriophycideae</taxon>
        <taxon>Chroococcales</taxon>
        <taxon>Microcystaceae</taxon>
        <taxon>Microcystis</taxon>
    </lineage>
</organism>
<dbReference type="Proteomes" id="UP000030321">
    <property type="component" value="Unassembled WGS sequence"/>
</dbReference>
<accession>A0A0A1VZ16</accession>
<dbReference type="EMBL" id="BBPA01000057">
    <property type="protein sequence ID" value="GAL94506.1"/>
    <property type="molecule type" value="Genomic_DNA"/>
</dbReference>